<evidence type="ECO:0000313" key="1">
    <source>
        <dbReference type="EMBL" id="SVC98241.1"/>
    </source>
</evidence>
<accession>A0A382RNP6</accession>
<reference evidence="1" key="1">
    <citation type="submission" date="2018-05" db="EMBL/GenBank/DDBJ databases">
        <authorList>
            <person name="Lanie J.A."/>
            <person name="Ng W.-L."/>
            <person name="Kazmierczak K.M."/>
            <person name="Andrzejewski T.M."/>
            <person name="Davidsen T.M."/>
            <person name="Wayne K.J."/>
            <person name="Tettelin H."/>
            <person name="Glass J.I."/>
            <person name="Rusch D."/>
            <person name="Podicherti R."/>
            <person name="Tsui H.-C.T."/>
            <person name="Winkler M.E."/>
        </authorList>
    </citation>
    <scope>NUCLEOTIDE SEQUENCE</scope>
</reference>
<organism evidence="1">
    <name type="scientific">marine metagenome</name>
    <dbReference type="NCBI Taxonomy" id="408172"/>
    <lineage>
        <taxon>unclassified sequences</taxon>
        <taxon>metagenomes</taxon>
        <taxon>ecological metagenomes</taxon>
    </lineage>
</organism>
<dbReference type="EMBL" id="UINC01122434">
    <property type="protein sequence ID" value="SVC98241.1"/>
    <property type="molecule type" value="Genomic_DNA"/>
</dbReference>
<protein>
    <submittedName>
        <fullName evidence="1">Uncharacterized protein</fullName>
    </submittedName>
</protein>
<name>A0A382RNP6_9ZZZZ</name>
<sequence length="74" mass="8107">MKHLIQVNSWNDEVPGRVLQIAASSRYSRCGNRCSLGRTNGQNRKGELITLLIGNTGCFGAVTNLICDNKDTAR</sequence>
<gene>
    <name evidence="1" type="ORF">METZ01_LOCUS351095</name>
</gene>
<dbReference type="AlphaFoldDB" id="A0A382RNP6"/>
<proteinExistence type="predicted"/>